<dbReference type="PANTHER" id="PTHR30043:SF1">
    <property type="entry name" value="ABC TRANSPORT SYSTEM PERMEASE PROTEIN P69"/>
    <property type="match status" value="1"/>
</dbReference>
<evidence type="ECO:0000256" key="6">
    <source>
        <dbReference type="ARBA" id="ARBA00023136"/>
    </source>
</evidence>
<keyword evidence="4 7" id="KW-0812">Transmembrane</keyword>
<dbReference type="InterPro" id="IPR035906">
    <property type="entry name" value="MetI-like_sf"/>
</dbReference>
<comment type="caution">
    <text evidence="8">The sequence shown here is derived from an EMBL/GenBank/DDBJ whole genome shotgun (WGS) entry which is preliminary data.</text>
</comment>
<dbReference type="STRING" id="1232683.ADIMK_3146"/>
<feature type="transmembrane region" description="Helical" evidence="7">
    <location>
        <begin position="69"/>
        <end position="91"/>
    </location>
</feature>
<feature type="transmembrane region" description="Helical" evidence="7">
    <location>
        <begin position="375"/>
        <end position="395"/>
    </location>
</feature>
<dbReference type="Proteomes" id="UP000028252">
    <property type="component" value="Unassembled WGS sequence"/>
</dbReference>
<evidence type="ECO:0000313" key="8">
    <source>
        <dbReference type="EMBL" id="KEA62674.1"/>
    </source>
</evidence>
<feature type="transmembrane region" description="Helical" evidence="7">
    <location>
        <begin position="193"/>
        <end position="212"/>
    </location>
</feature>
<dbReference type="eggNOG" id="COG3639">
    <property type="taxonomic scope" value="Bacteria"/>
</dbReference>
<dbReference type="RefSeq" id="WP_036190191.1">
    <property type="nucleotide sequence ID" value="NZ_JMQN01000047.1"/>
</dbReference>
<dbReference type="SUPFAM" id="SSF161098">
    <property type="entry name" value="MetI-like"/>
    <property type="match status" value="2"/>
</dbReference>
<dbReference type="Gene3D" id="1.10.3720.10">
    <property type="entry name" value="MetI-like"/>
    <property type="match status" value="2"/>
</dbReference>
<sequence>MITTPYFRLRSSVRTLNRVCFALVVAAALSLLWADLAVYPVDPWHELARIGRGVILPAWDEPRVLAESLGQTVAFALLAVVLAVPLGLLLAMLFHWRAVRYFCAAIRSVHELFWGLIFMQLYGLSATTGLLAILVPFTGVFAKVFAEIFEQQAHAPGQTLSPSLGTLKRYAYTLIPQSWSALLSYIRYRFECALRSSAILGFIGLPTLGFHLETAFKQGQYSEAGALLWAFVLLIATIRFWMKPVLLPFYIGLAIWLLPETVGFSNGGYLWQFVSVDIWPEPLRDAQWGAALQWYTTMFTDQVWPGLIQTLLLTQIALVLTAVVVLATYPFATRVLGGPLVRWPGRFLLLILRSTPEMVLAFVFLLLFGPSGLPAVLALALHNGGLIAFLVANASDAEAGGRVSRPDDPKGLLRYAYIETPRRFPAMLAFLFYRWEVILRESAIMGILGITTLGFYIDSAFEEIRYDRAFLLIAVTAILNILVDATSRRLRLMAHADTARR</sequence>
<dbReference type="EMBL" id="JMQN01000047">
    <property type="protein sequence ID" value="KEA62674.1"/>
    <property type="molecule type" value="Genomic_DNA"/>
</dbReference>
<proteinExistence type="predicted"/>
<gene>
    <name evidence="8" type="ORF">ADIMK_3146</name>
</gene>
<feature type="transmembrane region" description="Helical" evidence="7">
    <location>
        <begin position="469"/>
        <end position="486"/>
    </location>
</feature>
<feature type="transmembrane region" description="Helical" evidence="7">
    <location>
        <begin position="170"/>
        <end position="186"/>
    </location>
</feature>
<evidence type="ECO:0000256" key="7">
    <source>
        <dbReference type="SAM" id="Phobius"/>
    </source>
</evidence>
<evidence type="ECO:0000256" key="2">
    <source>
        <dbReference type="ARBA" id="ARBA00022448"/>
    </source>
</evidence>
<dbReference type="PATRIC" id="fig|1232683.4.peg.3096"/>
<name>A0A081FVW9_9GAMM</name>
<evidence type="ECO:0000256" key="1">
    <source>
        <dbReference type="ARBA" id="ARBA00004651"/>
    </source>
</evidence>
<evidence type="ECO:0000256" key="3">
    <source>
        <dbReference type="ARBA" id="ARBA00022475"/>
    </source>
</evidence>
<evidence type="ECO:0000256" key="4">
    <source>
        <dbReference type="ARBA" id="ARBA00022692"/>
    </source>
</evidence>
<evidence type="ECO:0000313" key="9">
    <source>
        <dbReference type="Proteomes" id="UP000028252"/>
    </source>
</evidence>
<protein>
    <submittedName>
        <fullName evidence="8">Phosphonate ABC transporter permease protein phnE</fullName>
    </submittedName>
</protein>
<organism evidence="8 9">
    <name type="scientific">Marinobacterium lacunae</name>
    <dbReference type="NCBI Taxonomy" id="1232683"/>
    <lineage>
        <taxon>Bacteria</taxon>
        <taxon>Pseudomonadati</taxon>
        <taxon>Pseudomonadota</taxon>
        <taxon>Gammaproteobacteria</taxon>
        <taxon>Oceanospirillales</taxon>
        <taxon>Oceanospirillaceae</taxon>
        <taxon>Marinobacterium</taxon>
    </lineage>
</organism>
<keyword evidence="9" id="KW-1185">Reference proteome</keyword>
<keyword evidence="2" id="KW-0813">Transport</keyword>
<keyword evidence="3" id="KW-1003">Cell membrane</keyword>
<feature type="transmembrane region" description="Helical" evidence="7">
    <location>
        <begin position="347"/>
        <end position="369"/>
    </location>
</feature>
<accession>A0A081FVW9</accession>
<dbReference type="AlphaFoldDB" id="A0A081FVW9"/>
<feature type="transmembrane region" description="Helical" evidence="7">
    <location>
        <begin position="249"/>
        <end position="271"/>
    </location>
</feature>
<keyword evidence="5 7" id="KW-1133">Transmembrane helix</keyword>
<feature type="transmembrane region" description="Helical" evidence="7">
    <location>
        <begin position="307"/>
        <end position="327"/>
    </location>
</feature>
<keyword evidence="6 7" id="KW-0472">Membrane</keyword>
<reference evidence="8 9" key="1">
    <citation type="submission" date="2014-04" db="EMBL/GenBank/DDBJ databases">
        <title>Marinobacterium kochiensis sp. nov., isolated from sediment sample collected from Kochi backwaters in Kerala, India.</title>
        <authorList>
            <person name="Singh A."/>
            <person name="Pinnaka A.K."/>
        </authorList>
    </citation>
    <scope>NUCLEOTIDE SEQUENCE [LARGE SCALE GENOMIC DNA]</scope>
    <source>
        <strain evidence="8 9">AK27</strain>
    </source>
</reference>
<feature type="transmembrane region" description="Helical" evidence="7">
    <location>
        <begin position="224"/>
        <end position="242"/>
    </location>
</feature>
<feature type="transmembrane region" description="Helical" evidence="7">
    <location>
        <begin position="437"/>
        <end position="457"/>
    </location>
</feature>
<evidence type="ECO:0000256" key="5">
    <source>
        <dbReference type="ARBA" id="ARBA00022989"/>
    </source>
</evidence>
<dbReference type="GO" id="GO:0005886">
    <property type="term" value="C:plasma membrane"/>
    <property type="evidence" value="ECO:0007669"/>
    <property type="project" value="UniProtKB-SubCell"/>
</dbReference>
<comment type="subcellular location">
    <subcellularLocation>
        <location evidence="1">Cell membrane</location>
        <topology evidence="1">Multi-pass membrane protein</topology>
    </subcellularLocation>
</comment>
<dbReference type="PANTHER" id="PTHR30043">
    <property type="entry name" value="PHOSPHONATES TRANSPORT SYSTEM PERMEASE PROTEIN"/>
    <property type="match status" value="1"/>
</dbReference>
<feature type="transmembrane region" description="Helical" evidence="7">
    <location>
        <begin position="112"/>
        <end position="135"/>
    </location>
</feature>